<evidence type="ECO:0000313" key="3">
    <source>
        <dbReference type="Proteomes" id="UP000835052"/>
    </source>
</evidence>
<feature type="signal peptide" evidence="1">
    <location>
        <begin position="1"/>
        <end position="19"/>
    </location>
</feature>
<evidence type="ECO:0000256" key="1">
    <source>
        <dbReference type="SAM" id="SignalP"/>
    </source>
</evidence>
<dbReference type="Pfam" id="PF17619">
    <property type="entry name" value="SCVP"/>
    <property type="match status" value="1"/>
</dbReference>
<accession>A0A8S1GUM7</accession>
<comment type="caution">
    <text evidence="2">The sequence shown here is derived from an EMBL/GenBank/DDBJ whole genome shotgun (WGS) entry which is preliminary data.</text>
</comment>
<dbReference type="EMBL" id="CAJGYM010000004">
    <property type="protein sequence ID" value="CAD6186558.1"/>
    <property type="molecule type" value="Genomic_DNA"/>
</dbReference>
<keyword evidence="1" id="KW-0732">Signal</keyword>
<evidence type="ECO:0000313" key="2">
    <source>
        <dbReference type="EMBL" id="CAD6186558.1"/>
    </source>
</evidence>
<reference evidence="2" key="1">
    <citation type="submission" date="2020-10" db="EMBL/GenBank/DDBJ databases">
        <authorList>
            <person name="Kikuchi T."/>
        </authorList>
    </citation>
    <scope>NUCLEOTIDE SEQUENCE</scope>
    <source>
        <strain evidence="2">NKZ352</strain>
    </source>
</reference>
<proteinExistence type="predicted"/>
<feature type="chain" id="PRO_5035797619" evidence="1">
    <location>
        <begin position="20"/>
        <end position="133"/>
    </location>
</feature>
<name>A0A8S1GUM7_9PELO</name>
<dbReference type="InterPro" id="IPR035126">
    <property type="entry name" value="SCVP"/>
</dbReference>
<sequence>MLNLFFFVTVASFLALNHAASPPNIFKKAPPNSLVLLSIVTNLPFANKSNKDNLEKIYTALKPLARENYVEMPLGQKLDKVAMNSGGKLLVKLLYKDFSANCGGVKSVAKVAKTRISYVTSAIVNCEGTRTII</sequence>
<protein>
    <submittedName>
        <fullName evidence="2">Uncharacterized protein</fullName>
    </submittedName>
</protein>
<dbReference type="AlphaFoldDB" id="A0A8S1GUM7"/>
<gene>
    <name evidence="2" type="ORF">CAUJ_LOCUS2477</name>
</gene>
<keyword evidence="3" id="KW-1185">Reference proteome</keyword>
<organism evidence="2 3">
    <name type="scientific">Caenorhabditis auriculariae</name>
    <dbReference type="NCBI Taxonomy" id="2777116"/>
    <lineage>
        <taxon>Eukaryota</taxon>
        <taxon>Metazoa</taxon>
        <taxon>Ecdysozoa</taxon>
        <taxon>Nematoda</taxon>
        <taxon>Chromadorea</taxon>
        <taxon>Rhabditida</taxon>
        <taxon>Rhabditina</taxon>
        <taxon>Rhabditomorpha</taxon>
        <taxon>Rhabditoidea</taxon>
        <taxon>Rhabditidae</taxon>
        <taxon>Peloderinae</taxon>
        <taxon>Caenorhabditis</taxon>
    </lineage>
</organism>
<dbReference type="Proteomes" id="UP000835052">
    <property type="component" value="Unassembled WGS sequence"/>
</dbReference>